<evidence type="ECO:0000256" key="1">
    <source>
        <dbReference type="ARBA" id="ARBA00022692"/>
    </source>
</evidence>
<feature type="transmembrane region" description="Helical" evidence="3">
    <location>
        <begin position="120"/>
        <end position="139"/>
    </location>
</feature>
<dbReference type="GO" id="GO:0016020">
    <property type="term" value="C:membrane"/>
    <property type="evidence" value="ECO:0007669"/>
    <property type="project" value="InterPro"/>
</dbReference>
<evidence type="ECO:0000313" key="5">
    <source>
        <dbReference type="Proteomes" id="UP000243255"/>
    </source>
</evidence>
<feature type="transmembrane region" description="Helical" evidence="3">
    <location>
        <begin position="72"/>
        <end position="90"/>
    </location>
</feature>
<reference evidence="5" key="1">
    <citation type="submission" date="2016-11" db="EMBL/GenBank/DDBJ databases">
        <authorList>
            <person name="Varghese N."/>
            <person name="Submissions S."/>
        </authorList>
    </citation>
    <scope>NUCLEOTIDE SEQUENCE [LARGE SCALE GENOMIC DNA]</scope>
    <source>
        <strain evidence="5">DSM 2635</strain>
    </source>
</reference>
<feature type="transmembrane region" description="Helical" evidence="3">
    <location>
        <begin position="44"/>
        <end position="65"/>
    </location>
</feature>
<dbReference type="Proteomes" id="UP000243255">
    <property type="component" value="Unassembled WGS sequence"/>
</dbReference>
<feature type="transmembrane region" description="Helical" evidence="3">
    <location>
        <begin position="159"/>
        <end position="176"/>
    </location>
</feature>
<accession>A0A1M5M1C8</accession>
<dbReference type="Gene3D" id="1.10.1760.20">
    <property type="match status" value="1"/>
</dbReference>
<evidence type="ECO:0000256" key="2">
    <source>
        <dbReference type="ARBA" id="ARBA00022989"/>
    </source>
</evidence>
<sequence>MDYGGVEMQATTKQKFTTKDLVESSLLIALVFIATKFINIRLPISINGGLIHLGNVMLFTSAIVFGKRKGALAGGIGMALFDLVSGWTLWAPFTLVVRGIMGYIIGKIAWANNKNGDNTITNIIAIILAGIWMLVGYYVTEVLLYGNIVSPLTSIPGNIVQILIGLILGVPLAKILKRYIKIGGC</sequence>
<dbReference type="PANTHER" id="PTHR37815">
    <property type="entry name" value="UPF0397 PROTEIN BC_2624-RELATED"/>
    <property type="match status" value="1"/>
</dbReference>
<name>A0A1M5M1C8_9FIRM</name>
<organism evidence="4 5">
    <name type="scientific">Asaccharospora irregularis DSM 2635</name>
    <dbReference type="NCBI Taxonomy" id="1121321"/>
    <lineage>
        <taxon>Bacteria</taxon>
        <taxon>Bacillati</taxon>
        <taxon>Bacillota</taxon>
        <taxon>Clostridia</taxon>
        <taxon>Peptostreptococcales</taxon>
        <taxon>Peptostreptococcaceae</taxon>
        <taxon>Asaccharospora</taxon>
    </lineage>
</organism>
<dbReference type="InterPro" id="IPR009825">
    <property type="entry name" value="ECF_substrate-spec-like"/>
</dbReference>
<keyword evidence="3" id="KW-0472">Membrane</keyword>
<feature type="transmembrane region" description="Helical" evidence="3">
    <location>
        <begin position="21"/>
        <end position="38"/>
    </location>
</feature>
<keyword evidence="1 3" id="KW-0812">Transmembrane</keyword>
<dbReference type="AlphaFoldDB" id="A0A1M5M1C8"/>
<proteinExistence type="predicted"/>
<keyword evidence="5" id="KW-1185">Reference proteome</keyword>
<gene>
    <name evidence="4" type="ORF">SAMN04488530_1062</name>
</gene>
<dbReference type="Pfam" id="PF07155">
    <property type="entry name" value="ECF-ribofla_trS"/>
    <property type="match status" value="1"/>
</dbReference>
<dbReference type="PANTHER" id="PTHR37815:SF3">
    <property type="entry name" value="UPF0397 PROTEIN SPR0429"/>
    <property type="match status" value="1"/>
</dbReference>
<dbReference type="EMBL" id="FQWX01000006">
    <property type="protein sequence ID" value="SHG71056.1"/>
    <property type="molecule type" value="Genomic_DNA"/>
</dbReference>
<feature type="transmembrane region" description="Helical" evidence="3">
    <location>
        <begin position="96"/>
        <end position="113"/>
    </location>
</feature>
<protein>
    <submittedName>
        <fullName evidence="4">Uncharacterized membrane protein</fullName>
    </submittedName>
</protein>
<keyword evidence="2 3" id="KW-1133">Transmembrane helix</keyword>
<dbReference type="STRING" id="1121321.SAMN04488530_1062"/>
<evidence type="ECO:0000313" key="4">
    <source>
        <dbReference type="EMBL" id="SHG71056.1"/>
    </source>
</evidence>
<evidence type="ECO:0000256" key="3">
    <source>
        <dbReference type="SAM" id="Phobius"/>
    </source>
</evidence>